<dbReference type="PANTHER" id="PTHR12526">
    <property type="entry name" value="GLYCOSYLTRANSFERASE"/>
    <property type="match status" value="1"/>
</dbReference>
<gene>
    <name evidence="1" type="ORF">LX87_05483</name>
</gene>
<dbReference type="EMBL" id="QLMC01000013">
    <property type="protein sequence ID" value="RAJ90685.1"/>
    <property type="molecule type" value="Genomic_DNA"/>
</dbReference>
<comment type="caution">
    <text evidence="1">The sequence shown here is derived from an EMBL/GenBank/DDBJ whole genome shotgun (WGS) entry which is preliminary data.</text>
</comment>
<keyword evidence="2" id="KW-1185">Reference proteome</keyword>
<accession>A0A327WHN5</accession>
<dbReference type="AlphaFoldDB" id="A0A327WHN5"/>
<dbReference type="GO" id="GO:0016740">
    <property type="term" value="F:transferase activity"/>
    <property type="evidence" value="ECO:0007669"/>
    <property type="project" value="UniProtKB-KW"/>
</dbReference>
<dbReference type="PANTHER" id="PTHR12526:SF630">
    <property type="entry name" value="GLYCOSYLTRANSFERASE"/>
    <property type="match status" value="1"/>
</dbReference>
<evidence type="ECO:0000313" key="1">
    <source>
        <dbReference type="EMBL" id="RAJ90685.1"/>
    </source>
</evidence>
<dbReference type="Gene3D" id="3.40.50.11010">
    <property type="match status" value="1"/>
</dbReference>
<name>A0A327WHN5_LARAB</name>
<protein>
    <submittedName>
        <fullName evidence="1">Glycosyltransferase involved in cell wall biosynthesis</fullName>
    </submittedName>
</protein>
<dbReference type="Proteomes" id="UP000248790">
    <property type="component" value="Unassembled WGS sequence"/>
</dbReference>
<sequence length="408" mass="46642">MEQQYDSIICMSQTPWKGQFQNSAVQLMSELAQRHRVLYVDYQFTIKDWLLGIMGRRDVPIRTLLKLDDSLTKLQLDNGSEIYIWVPPLALPINWLPNSSHDKALQWNVNQLTSELRGVMARIGMHHPLIVNAFNPVWGLPMIGHLNEFATVYYCYDEITAESWISRHGQRYEKDYLQQVDAVITTSEALRQSKSALQPNTFCVKNGANFTLFHQARLLAEKNPPSRPIVGYLGNADNRIDTNLIEYCVRVMPDVDFQFIGEVNEPDLQLRLSAFPNVIFTPSVPPEHLPALLANQSAAIIPFVCNEHTYTIYPLKINEYLAAGLPVVSTPFSILDEFNDVIELANDPENFARALRRALQDHSPERIRQRVETARANSWEKRAEEFESILQQIHSARDSKVLVDPIAC</sequence>
<organism evidence="1 2">
    <name type="scientific">Larkinella arboricola</name>
    <dbReference type="NCBI Taxonomy" id="643671"/>
    <lineage>
        <taxon>Bacteria</taxon>
        <taxon>Pseudomonadati</taxon>
        <taxon>Bacteroidota</taxon>
        <taxon>Cytophagia</taxon>
        <taxon>Cytophagales</taxon>
        <taxon>Spirosomataceae</taxon>
        <taxon>Larkinella</taxon>
    </lineage>
</organism>
<dbReference type="SUPFAM" id="SSF53756">
    <property type="entry name" value="UDP-Glycosyltransferase/glycogen phosphorylase"/>
    <property type="match status" value="1"/>
</dbReference>
<proteinExistence type="predicted"/>
<evidence type="ECO:0000313" key="2">
    <source>
        <dbReference type="Proteomes" id="UP000248790"/>
    </source>
</evidence>
<dbReference type="Gene3D" id="3.40.50.2000">
    <property type="entry name" value="Glycogen Phosphorylase B"/>
    <property type="match status" value="1"/>
</dbReference>
<dbReference type="OrthoDB" id="9816564at2"/>
<keyword evidence="1" id="KW-0808">Transferase</keyword>
<reference evidence="1 2" key="1">
    <citation type="submission" date="2018-06" db="EMBL/GenBank/DDBJ databases">
        <title>Genomic Encyclopedia of Archaeal and Bacterial Type Strains, Phase II (KMG-II): from individual species to whole genera.</title>
        <authorList>
            <person name="Goeker M."/>
        </authorList>
    </citation>
    <scope>NUCLEOTIDE SEQUENCE [LARGE SCALE GENOMIC DNA]</scope>
    <source>
        <strain evidence="1 2">DSM 21851</strain>
    </source>
</reference>
<dbReference type="Pfam" id="PF13692">
    <property type="entry name" value="Glyco_trans_1_4"/>
    <property type="match status" value="1"/>
</dbReference>